<dbReference type="Proteomes" id="UP000253817">
    <property type="component" value="Unassembled WGS sequence"/>
</dbReference>
<feature type="transmembrane region" description="Helical" evidence="7">
    <location>
        <begin position="349"/>
        <end position="372"/>
    </location>
</feature>
<keyword evidence="3" id="KW-1003">Cell membrane</keyword>
<dbReference type="AlphaFoldDB" id="A0A3N0IYB4"/>
<dbReference type="PANTHER" id="PTHR42770">
    <property type="entry name" value="AMINO ACID TRANSPORTER-RELATED"/>
    <property type="match status" value="1"/>
</dbReference>
<dbReference type="EMBL" id="QICC01000022">
    <property type="protein sequence ID" value="RNM41974.1"/>
    <property type="molecule type" value="Genomic_DNA"/>
</dbReference>
<keyword evidence="5 7" id="KW-1133">Transmembrane helix</keyword>
<gene>
    <name evidence="8" type="ORF">C1876_15080</name>
    <name evidence="9" type="ORF">DMP09_07170</name>
</gene>
<reference evidence="8 10" key="1">
    <citation type="journal article" date="2018" name="Elife">
        <title>Discovery and characterization of a prevalent human gut bacterial enzyme sufficient for the inactivation of a family of plant toxins.</title>
        <authorList>
            <person name="Koppel N."/>
            <person name="Bisanz J.E."/>
            <person name="Pandelia M.E."/>
            <person name="Turnbaugh P.J."/>
            <person name="Balskus E.P."/>
        </authorList>
    </citation>
    <scope>NUCLEOTIDE SEQUENCE [LARGE SCALE GENOMIC DNA]</scope>
    <source>
        <strain evidence="8 10">DSM 16107</strain>
    </source>
</reference>
<feature type="transmembrane region" description="Helical" evidence="7">
    <location>
        <begin position="322"/>
        <end position="343"/>
    </location>
</feature>
<feature type="transmembrane region" description="Helical" evidence="7">
    <location>
        <begin position="151"/>
        <end position="173"/>
    </location>
</feature>
<name>A0A3N0IYB4_9ACTN</name>
<feature type="transmembrane region" description="Helical" evidence="7">
    <location>
        <begin position="118"/>
        <end position="139"/>
    </location>
</feature>
<dbReference type="EMBL" id="PPTT01000034">
    <property type="protein sequence ID" value="RDB65965.1"/>
    <property type="molecule type" value="Genomic_DNA"/>
</dbReference>
<feature type="transmembrane region" description="Helical" evidence="7">
    <location>
        <begin position="86"/>
        <end position="112"/>
    </location>
</feature>
<keyword evidence="10" id="KW-1185">Reference proteome</keyword>
<dbReference type="GO" id="GO:0005886">
    <property type="term" value="C:plasma membrane"/>
    <property type="evidence" value="ECO:0007669"/>
    <property type="project" value="UniProtKB-SubCell"/>
</dbReference>
<keyword evidence="6 7" id="KW-0472">Membrane</keyword>
<evidence type="ECO:0000256" key="7">
    <source>
        <dbReference type="SAM" id="Phobius"/>
    </source>
</evidence>
<evidence type="ECO:0000256" key="4">
    <source>
        <dbReference type="ARBA" id="ARBA00022692"/>
    </source>
</evidence>
<dbReference type="RefSeq" id="WP_114547547.1">
    <property type="nucleotide sequence ID" value="NZ_PPTT01000034.1"/>
</dbReference>
<dbReference type="PIRSF" id="PIRSF006060">
    <property type="entry name" value="AA_transporter"/>
    <property type="match status" value="1"/>
</dbReference>
<evidence type="ECO:0000313" key="8">
    <source>
        <dbReference type="EMBL" id="RDB65965.1"/>
    </source>
</evidence>
<keyword evidence="2" id="KW-0813">Transport</keyword>
<sequence>MEENKALGKLDIVCGIICAILFADVIISNTSIGPSVIVWWLIIGVVFFIPNGLVTAELSGAYPEKGGIYGWVNKAFGSRWAGRLSWLYWINCALWMPSGFIWFSGALCGAFFPDMGYLAQVAVSIVITWVTVFVASMPMTESKWIVNLGGIAKVLIFLAVGACGIAMVLQGAAPANELSVHTMMPTFDQGLQYLPVIVYCCCGLEVLAMSAHEMKNPRKDLPMAVIGVVILAIAMNIFASWGVLQTVPLESLDLVTGIGTVASVAFGSELIRNMVLVLLLFGVFVQMITWSIAGGRGAAEAGQAGELPAVFGKETKRGGMPVGALVISGIVSTVTIVVYGFMAESASDLFFTLLAFSSIIFFMPYVIMFAAYIRLKKTDAQTERPFKAPFGVALSVVCTAVLVAAMVLFVWVPGQPFDAAYSVPILVGLGLTLGVGEFIQRVLARKRVEGEAQDSGRNDDQALLVENQG</sequence>
<dbReference type="Proteomes" id="UP000270112">
    <property type="component" value="Unassembled WGS sequence"/>
</dbReference>
<feature type="transmembrane region" description="Helical" evidence="7">
    <location>
        <begin position="37"/>
        <end position="56"/>
    </location>
</feature>
<dbReference type="Gene3D" id="1.20.1740.10">
    <property type="entry name" value="Amino acid/polyamine transporter I"/>
    <property type="match status" value="1"/>
</dbReference>
<evidence type="ECO:0000313" key="9">
    <source>
        <dbReference type="EMBL" id="RNM41974.1"/>
    </source>
</evidence>
<dbReference type="OrthoDB" id="3170677at2"/>
<organism evidence="9 11">
    <name type="scientific">Eggerthella sinensis</name>
    <dbReference type="NCBI Taxonomy" id="242230"/>
    <lineage>
        <taxon>Bacteria</taxon>
        <taxon>Bacillati</taxon>
        <taxon>Actinomycetota</taxon>
        <taxon>Coriobacteriia</taxon>
        <taxon>Eggerthellales</taxon>
        <taxon>Eggerthellaceae</taxon>
        <taxon>Eggerthella</taxon>
    </lineage>
</organism>
<evidence type="ECO:0008006" key="12">
    <source>
        <dbReference type="Google" id="ProtNLM"/>
    </source>
</evidence>
<evidence type="ECO:0000256" key="2">
    <source>
        <dbReference type="ARBA" id="ARBA00022448"/>
    </source>
</evidence>
<proteinExistence type="predicted"/>
<accession>A0A3N0IYB4</accession>
<evidence type="ECO:0000256" key="1">
    <source>
        <dbReference type="ARBA" id="ARBA00004651"/>
    </source>
</evidence>
<evidence type="ECO:0000256" key="5">
    <source>
        <dbReference type="ARBA" id="ARBA00022989"/>
    </source>
</evidence>
<reference evidence="9" key="3">
    <citation type="journal article" date="2019" name="Microbiol. Resour. Announc.">
        <title>Draft Genome Sequences of Type Strains of Gordonibacter faecihominis, Paraeggerthella hongkongensis, Parvibacter caecicola,Slackia equolifaciens, Slackia faecicanis, and Slackia isoflavoniconvertens.</title>
        <authorList>
            <person name="Danylec N."/>
            <person name="Stoll D.A."/>
            <person name="Dotsch A."/>
            <person name="Huch M."/>
        </authorList>
    </citation>
    <scope>NUCLEOTIDE SEQUENCE</scope>
    <source>
        <strain evidence="9">DSM 16107</strain>
    </source>
</reference>
<evidence type="ECO:0000256" key="6">
    <source>
        <dbReference type="ARBA" id="ARBA00023136"/>
    </source>
</evidence>
<evidence type="ECO:0000313" key="11">
    <source>
        <dbReference type="Proteomes" id="UP000270112"/>
    </source>
</evidence>
<dbReference type="InterPro" id="IPR050367">
    <property type="entry name" value="APC_superfamily"/>
</dbReference>
<dbReference type="GO" id="GO:0022857">
    <property type="term" value="F:transmembrane transporter activity"/>
    <property type="evidence" value="ECO:0007669"/>
    <property type="project" value="InterPro"/>
</dbReference>
<comment type="subcellular location">
    <subcellularLocation>
        <location evidence="1">Cell membrane</location>
        <topology evidence="1">Multi-pass membrane protein</topology>
    </subcellularLocation>
</comment>
<protein>
    <recommendedName>
        <fullName evidence="12">Amino acid permease</fullName>
    </recommendedName>
</protein>
<comment type="caution">
    <text evidence="9">The sequence shown here is derived from an EMBL/GenBank/DDBJ whole genome shotgun (WGS) entry which is preliminary data.</text>
</comment>
<feature type="transmembrane region" description="Helical" evidence="7">
    <location>
        <begin position="12"/>
        <end position="31"/>
    </location>
</feature>
<feature type="transmembrane region" description="Helical" evidence="7">
    <location>
        <begin position="193"/>
        <end position="211"/>
    </location>
</feature>
<keyword evidence="4 7" id="KW-0812">Transmembrane</keyword>
<feature type="transmembrane region" description="Helical" evidence="7">
    <location>
        <begin position="419"/>
        <end position="439"/>
    </location>
</feature>
<reference evidence="11" key="2">
    <citation type="submission" date="2018-05" db="EMBL/GenBank/DDBJ databases">
        <title>Genome Sequencing of selected type strains of the family Eggerthellaceae.</title>
        <authorList>
            <person name="Danylec N."/>
            <person name="Stoll D.A."/>
            <person name="Doetsch A."/>
            <person name="Huch M."/>
        </authorList>
    </citation>
    <scope>NUCLEOTIDE SEQUENCE [LARGE SCALE GENOMIC DNA]</scope>
    <source>
        <strain evidence="11">DSM 16107</strain>
    </source>
</reference>
<dbReference type="Pfam" id="PF13520">
    <property type="entry name" value="AA_permease_2"/>
    <property type="match status" value="1"/>
</dbReference>
<feature type="transmembrane region" description="Helical" evidence="7">
    <location>
        <begin position="223"/>
        <end position="244"/>
    </location>
</feature>
<feature type="transmembrane region" description="Helical" evidence="7">
    <location>
        <begin position="274"/>
        <end position="293"/>
    </location>
</feature>
<dbReference type="InterPro" id="IPR002293">
    <property type="entry name" value="AA/rel_permease1"/>
</dbReference>
<evidence type="ECO:0000256" key="3">
    <source>
        <dbReference type="ARBA" id="ARBA00022475"/>
    </source>
</evidence>
<evidence type="ECO:0000313" key="10">
    <source>
        <dbReference type="Proteomes" id="UP000253817"/>
    </source>
</evidence>
<feature type="transmembrane region" description="Helical" evidence="7">
    <location>
        <begin position="392"/>
        <end position="413"/>
    </location>
</feature>
<dbReference type="PANTHER" id="PTHR42770:SF15">
    <property type="entry name" value="GLUTAMATE_GAMMA-AMINOBUTYRATE ANTIPORTER-RELATED"/>
    <property type="match status" value="1"/>
</dbReference>